<comment type="similarity">
    <text evidence="1">Belongs to the universal ribosomal protein uL3 family.</text>
</comment>
<evidence type="ECO:0000256" key="2">
    <source>
        <dbReference type="ARBA" id="ARBA00022730"/>
    </source>
</evidence>
<protein>
    <recommendedName>
        <fullName evidence="6">Large ribosomal subunit protein uL3</fullName>
    </recommendedName>
    <alternativeName>
        <fullName evidence="7">50S ribosomal protein L3</fullName>
    </alternativeName>
</protein>
<accession>A0A955ECZ0</accession>
<dbReference type="InterPro" id="IPR009000">
    <property type="entry name" value="Transl_B-barrel_sf"/>
</dbReference>
<gene>
    <name evidence="9" type="ORF">KC980_02955</name>
</gene>
<sequence length="146" mass="15580">MEQVKVIGKKLNMTQIFDASGKVCPVTLISVENNIKSEQVGSIVTLVGTSKGKGFTGVMKKWNFSGQQATRGQSDKPRAAGSIGAQTPSKVFKGKKMAGRHGNYKITLNNVVIMGVDSNIIMVSGPVPGARNSKVEIIYSKESHEA</sequence>
<dbReference type="GO" id="GO:0003735">
    <property type="term" value="F:structural constituent of ribosome"/>
    <property type="evidence" value="ECO:0007669"/>
    <property type="project" value="InterPro"/>
</dbReference>
<dbReference type="Proteomes" id="UP000740557">
    <property type="component" value="Unassembled WGS sequence"/>
</dbReference>
<reference evidence="9" key="1">
    <citation type="submission" date="2020-04" db="EMBL/GenBank/DDBJ databases">
        <authorList>
            <person name="Zhang T."/>
        </authorList>
    </citation>
    <scope>NUCLEOTIDE SEQUENCE</scope>
    <source>
        <strain evidence="9">HKST-UBA79</strain>
    </source>
</reference>
<dbReference type="GO" id="GO:0006412">
    <property type="term" value="P:translation"/>
    <property type="evidence" value="ECO:0007669"/>
    <property type="project" value="InterPro"/>
</dbReference>
<evidence type="ECO:0000256" key="1">
    <source>
        <dbReference type="ARBA" id="ARBA00006540"/>
    </source>
</evidence>
<comment type="caution">
    <text evidence="9">The sequence shown here is derived from an EMBL/GenBank/DDBJ whole genome shotgun (WGS) entry which is preliminary data.</text>
</comment>
<dbReference type="GO" id="GO:0005840">
    <property type="term" value="C:ribosome"/>
    <property type="evidence" value="ECO:0007669"/>
    <property type="project" value="UniProtKB-KW"/>
</dbReference>
<evidence type="ECO:0000313" key="9">
    <source>
        <dbReference type="EMBL" id="MCA9308445.1"/>
    </source>
</evidence>
<evidence type="ECO:0000256" key="8">
    <source>
        <dbReference type="SAM" id="MobiDB-lite"/>
    </source>
</evidence>
<feature type="region of interest" description="Disordered" evidence="8">
    <location>
        <begin position="66"/>
        <end position="85"/>
    </location>
</feature>
<keyword evidence="3" id="KW-0694">RNA-binding</keyword>
<evidence type="ECO:0000256" key="3">
    <source>
        <dbReference type="ARBA" id="ARBA00022884"/>
    </source>
</evidence>
<dbReference type="AlphaFoldDB" id="A0A955ECZ0"/>
<dbReference type="GO" id="GO:0019843">
    <property type="term" value="F:rRNA binding"/>
    <property type="evidence" value="ECO:0007669"/>
    <property type="project" value="UniProtKB-KW"/>
</dbReference>
<evidence type="ECO:0000256" key="4">
    <source>
        <dbReference type="ARBA" id="ARBA00022980"/>
    </source>
</evidence>
<evidence type="ECO:0000313" key="10">
    <source>
        <dbReference type="Proteomes" id="UP000740557"/>
    </source>
</evidence>
<proteinExistence type="inferred from homology"/>
<keyword evidence="5" id="KW-0687">Ribonucleoprotein</keyword>
<reference evidence="9" key="2">
    <citation type="journal article" date="2021" name="Microbiome">
        <title>Successional dynamics and alternative stable states in a saline activated sludge microbial community over 9 years.</title>
        <authorList>
            <person name="Wang Y."/>
            <person name="Ye J."/>
            <person name="Ju F."/>
            <person name="Liu L."/>
            <person name="Boyd J.A."/>
            <person name="Deng Y."/>
            <person name="Parks D.H."/>
            <person name="Jiang X."/>
            <person name="Yin X."/>
            <person name="Woodcroft B.J."/>
            <person name="Tyson G.W."/>
            <person name="Hugenholtz P."/>
            <person name="Polz M.F."/>
            <person name="Zhang T."/>
        </authorList>
    </citation>
    <scope>NUCLEOTIDE SEQUENCE</scope>
    <source>
        <strain evidence="9">HKST-UBA79</strain>
    </source>
</reference>
<dbReference type="InterPro" id="IPR000597">
    <property type="entry name" value="Ribosomal_uL3"/>
</dbReference>
<dbReference type="EMBL" id="JAGQNX010000088">
    <property type="protein sequence ID" value="MCA9308445.1"/>
    <property type="molecule type" value="Genomic_DNA"/>
</dbReference>
<dbReference type="PANTHER" id="PTHR11229">
    <property type="entry name" value="50S RIBOSOMAL PROTEIN L3"/>
    <property type="match status" value="1"/>
</dbReference>
<keyword evidence="2" id="KW-0699">rRNA-binding</keyword>
<dbReference type="Gene3D" id="2.40.30.10">
    <property type="entry name" value="Translation factors"/>
    <property type="match status" value="2"/>
</dbReference>
<evidence type="ECO:0000256" key="7">
    <source>
        <dbReference type="ARBA" id="ARBA00035457"/>
    </source>
</evidence>
<keyword evidence="4 9" id="KW-0689">Ribosomal protein</keyword>
<evidence type="ECO:0000256" key="5">
    <source>
        <dbReference type="ARBA" id="ARBA00023274"/>
    </source>
</evidence>
<organism evidence="9 10">
    <name type="scientific">candidate division WWE3 bacterium</name>
    <dbReference type="NCBI Taxonomy" id="2053526"/>
    <lineage>
        <taxon>Bacteria</taxon>
        <taxon>Katanobacteria</taxon>
    </lineage>
</organism>
<evidence type="ECO:0000256" key="6">
    <source>
        <dbReference type="ARBA" id="ARBA00035243"/>
    </source>
</evidence>
<dbReference type="GO" id="GO:1990904">
    <property type="term" value="C:ribonucleoprotein complex"/>
    <property type="evidence" value="ECO:0007669"/>
    <property type="project" value="UniProtKB-KW"/>
</dbReference>
<name>A0A955ECZ0_UNCKA</name>
<dbReference type="InterPro" id="IPR019927">
    <property type="entry name" value="Ribosomal_uL3_bac/org-type"/>
</dbReference>
<dbReference type="Pfam" id="PF00297">
    <property type="entry name" value="Ribosomal_L3"/>
    <property type="match status" value="1"/>
</dbReference>
<dbReference type="PANTHER" id="PTHR11229:SF16">
    <property type="entry name" value="LARGE RIBOSOMAL SUBUNIT PROTEIN UL3C"/>
    <property type="match status" value="1"/>
</dbReference>
<dbReference type="SUPFAM" id="SSF50447">
    <property type="entry name" value="Translation proteins"/>
    <property type="match status" value="1"/>
</dbReference>